<protein>
    <submittedName>
        <fullName evidence="1">Uncharacterized protein</fullName>
    </submittedName>
</protein>
<keyword evidence="2" id="KW-1185">Reference proteome</keyword>
<dbReference type="KEGG" id="ptl:AOT13_07870"/>
<proteinExistence type="predicted"/>
<organism evidence="1 2">
    <name type="scientific">Parageobacillus thermoglucosidasius</name>
    <name type="common">Geobacillus thermoglucosidasius</name>
    <dbReference type="NCBI Taxonomy" id="1426"/>
    <lineage>
        <taxon>Bacteria</taxon>
        <taxon>Bacillati</taxon>
        <taxon>Bacillota</taxon>
        <taxon>Bacilli</taxon>
        <taxon>Bacillales</taxon>
        <taxon>Anoxybacillaceae</taxon>
        <taxon>Parageobacillus</taxon>
    </lineage>
</organism>
<evidence type="ECO:0000313" key="1">
    <source>
        <dbReference type="EMBL" id="ANZ30007.1"/>
    </source>
</evidence>
<evidence type="ECO:0000313" key="2">
    <source>
        <dbReference type="Proteomes" id="UP000093052"/>
    </source>
</evidence>
<dbReference type="Proteomes" id="UP000093052">
    <property type="component" value="Chromosome"/>
</dbReference>
<gene>
    <name evidence="1" type="ORF">BCV53_07880</name>
</gene>
<name>A0AAN0YMQ2_PARTM</name>
<accession>A0AAN0YMQ2</accession>
<sequence>MNKRHGAQGKIRKNAKRGIDVNSTAFFVAHLREGALQQVKDLEKRLREETGEEIVLVAYKHDITAAGKEDKE</sequence>
<reference evidence="2" key="1">
    <citation type="journal article" date="2016" name="Genome Announc.">
        <title>Complete Genome Sequence of Geobacillus thermoglucosidasius NCIMB 11955, the Progenitor of a Bioethanol Production Strain.</title>
        <authorList>
            <person name="Sheng L."/>
            <person name="Zhang Y."/>
            <person name="Minton N.P."/>
        </authorList>
    </citation>
    <scope>NUCLEOTIDE SEQUENCE [LARGE SCALE GENOMIC DNA]</scope>
    <source>
        <strain evidence="2">NCIMB 11955</strain>
    </source>
</reference>
<dbReference type="AlphaFoldDB" id="A0AAN0YMQ2"/>
<dbReference type="EMBL" id="CP016622">
    <property type="protein sequence ID" value="ANZ30007.1"/>
    <property type="molecule type" value="Genomic_DNA"/>
</dbReference>